<dbReference type="Gene3D" id="2.60.40.1820">
    <property type="match status" value="1"/>
</dbReference>
<dbReference type="InterPro" id="IPR055301">
    <property type="entry name" value="Lea14-like_2"/>
</dbReference>
<comment type="caution">
    <text evidence="3">The sequence shown here is derived from an EMBL/GenBank/DDBJ whole genome shotgun (WGS) entry which is preliminary data.</text>
</comment>
<gene>
    <name evidence="3" type="ORF">ACJRO7_007111</name>
</gene>
<protein>
    <recommendedName>
        <fullName evidence="2">Late embryogenesis abundant protein LEA-2 subgroup domain-containing protein</fullName>
    </recommendedName>
</protein>
<sequence>MDVESVPKFAKPPAAPRRRHGCWNACLAPVAVLVLIAVLIVILTFTVFKAKHPVTTVNSAKLRNLQVSVSIAPLGINLNVTVDVDISVKNPNKVAFKYENSTCLLNYRGEQVGQAPVPAGEIGAGRTKQMNLTLNVLANRLLSNSQAMSDFLSGVLPLNTYTKMPGTVTILGLFKVHVVSTTSCDLSVLVSNSTLGNQQCRYETKL</sequence>
<evidence type="ECO:0000259" key="2">
    <source>
        <dbReference type="Pfam" id="PF03168"/>
    </source>
</evidence>
<dbReference type="EMBL" id="JBJKBG010000011">
    <property type="protein sequence ID" value="KAL3715328.1"/>
    <property type="molecule type" value="Genomic_DNA"/>
</dbReference>
<keyword evidence="1" id="KW-0812">Transmembrane</keyword>
<dbReference type="PANTHER" id="PTHR31852">
    <property type="entry name" value="LATE EMBRYOGENESIS ABUNDANT (LEA) HYDROXYPROLINE-RICH GLYCOPROTEIN FAMILY"/>
    <property type="match status" value="1"/>
</dbReference>
<dbReference type="Pfam" id="PF03168">
    <property type="entry name" value="LEA_2"/>
    <property type="match status" value="1"/>
</dbReference>
<dbReference type="InterPro" id="IPR004864">
    <property type="entry name" value="LEA_2"/>
</dbReference>
<proteinExistence type="predicted"/>
<feature type="transmembrane region" description="Helical" evidence="1">
    <location>
        <begin position="21"/>
        <end position="48"/>
    </location>
</feature>
<name>A0ABD3IL46_EUCGL</name>
<keyword evidence="1" id="KW-0472">Membrane</keyword>
<evidence type="ECO:0000256" key="1">
    <source>
        <dbReference type="SAM" id="Phobius"/>
    </source>
</evidence>
<evidence type="ECO:0000313" key="4">
    <source>
        <dbReference type="Proteomes" id="UP001634007"/>
    </source>
</evidence>
<accession>A0ABD3IL46</accession>
<dbReference type="SUPFAM" id="SSF117070">
    <property type="entry name" value="LEA14-like"/>
    <property type="match status" value="1"/>
</dbReference>
<feature type="domain" description="Late embryogenesis abundant protein LEA-2 subgroup" evidence="2">
    <location>
        <begin position="86"/>
        <end position="178"/>
    </location>
</feature>
<reference evidence="3 4" key="1">
    <citation type="submission" date="2024-11" db="EMBL/GenBank/DDBJ databases">
        <title>Chromosome-level genome assembly of Eucalyptus globulus Labill. provides insights into its genome evolution.</title>
        <authorList>
            <person name="Li X."/>
        </authorList>
    </citation>
    <scope>NUCLEOTIDE SEQUENCE [LARGE SCALE GENOMIC DNA]</scope>
    <source>
        <strain evidence="3">CL2024</strain>
        <tissue evidence="3">Fresh tender leaves</tissue>
    </source>
</reference>
<dbReference type="Proteomes" id="UP001634007">
    <property type="component" value="Unassembled WGS sequence"/>
</dbReference>
<evidence type="ECO:0000313" key="3">
    <source>
        <dbReference type="EMBL" id="KAL3715328.1"/>
    </source>
</evidence>
<dbReference type="AlphaFoldDB" id="A0ABD3IL46"/>
<keyword evidence="4" id="KW-1185">Reference proteome</keyword>
<organism evidence="3 4">
    <name type="scientific">Eucalyptus globulus</name>
    <name type="common">Tasmanian blue gum</name>
    <dbReference type="NCBI Taxonomy" id="34317"/>
    <lineage>
        <taxon>Eukaryota</taxon>
        <taxon>Viridiplantae</taxon>
        <taxon>Streptophyta</taxon>
        <taxon>Embryophyta</taxon>
        <taxon>Tracheophyta</taxon>
        <taxon>Spermatophyta</taxon>
        <taxon>Magnoliopsida</taxon>
        <taxon>eudicotyledons</taxon>
        <taxon>Gunneridae</taxon>
        <taxon>Pentapetalae</taxon>
        <taxon>rosids</taxon>
        <taxon>malvids</taxon>
        <taxon>Myrtales</taxon>
        <taxon>Myrtaceae</taxon>
        <taxon>Myrtoideae</taxon>
        <taxon>Eucalypteae</taxon>
        <taxon>Eucalyptus</taxon>
    </lineage>
</organism>
<keyword evidence="1" id="KW-1133">Transmembrane helix</keyword>